<comment type="caution">
    <text evidence="1">The sequence shown here is derived from an EMBL/GenBank/DDBJ whole genome shotgun (WGS) entry which is preliminary data.</text>
</comment>
<evidence type="ECO:0000313" key="1">
    <source>
        <dbReference type="EMBL" id="OGL43542.1"/>
    </source>
</evidence>
<evidence type="ECO:0000313" key="2">
    <source>
        <dbReference type="Proteomes" id="UP000178797"/>
    </source>
</evidence>
<gene>
    <name evidence="1" type="ORF">A2W05_10035</name>
</gene>
<name>A0A1F7RPQ7_9BACT</name>
<proteinExistence type="predicted"/>
<dbReference type="Proteomes" id="UP000178797">
    <property type="component" value="Unassembled WGS sequence"/>
</dbReference>
<dbReference type="EMBL" id="MGDE01000221">
    <property type="protein sequence ID" value="OGL43542.1"/>
    <property type="molecule type" value="Genomic_DNA"/>
</dbReference>
<accession>A0A1F7RPQ7</accession>
<sequence length="61" mass="7505">MGPILKLDRHDEEKEISFEIRYQCSLTTRQRFEMMFKKTKEIKNLLEKSGRRKVFEIIKRT</sequence>
<protein>
    <submittedName>
        <fullName evidence="1">Uncharacterized protein</fullName>
    </submittedName>
</protein>
<organism evidence="1 2">
    <name type="scientific">Candidatus Schekmanbacteria bacterium RBG_16_38_10</name>
    <dbReference type="NCBI Taxonomy" id="1817879"/>
    <lineage>
        <taxon>Bacteria</taxon>
        <taxon>Candidatus Schekmaniibacteriota</taxon>
    </lineage>
</organism>
<reference evidence="1 2" key="1">
    <citation type="journal article" date="2016" name="Nat. Commun.">
        <title>Thousands of microbial genomes shed light on interconnected biogeochemical processes in an aquifer system.</title>
        <authorList>
            <person name="Anantharaman K."/>
            <person name="Brown C.T."/>
            <person name="Hug L.A."/>
            <person name="Sharon I."/>
            <person name="Castelle C.J."/>
            <person name="Probst A.J."/>
            <person name="Thomas B.C."/>
            <person name="Singh A."/>
            <person name="Wilkins M.J."/>
            <person name="Karaoz U."/>
            <person name="Brodie E.L."/>
            <person name="Williams K.H."/>
            <person name="Hubbard S.S."/>
            <person name="Banfield J.F."/>
        </authorList>
    </citation>
    <scope>NUCLEOTIDE SEQUENCE [LARGE SCALE GENOMIC DNA]</scope>
</reference>
<dbReference type="AlphaFoldDB" id="A0A1F7RPQ7"/>